<accession>A0ABW3FDZ7</accession>
<protein>
    <submittedName>
        <fullName evidence="3">Cell division protein ZapE</fullName>
    </submittedName>
</protein>
<dbReference type="PANTHER" id="PTHR12169:SF6">
    <property type="entry name" value="AFG1-LIKE ATPASE"/>
    <property type="match status" value="1"/>
</dbReference>
<organism evidence="3 4">
    <name type="scientific">Pseudahrensia aquimaris</name>
    <dbReference type="NCBI Taxonomy" id="744461"/>
    <lineage>
        <taxon>Bacteria</taxon>
        <taxon>Pseudomonadati</taxon>
        <taxon>Pseudomonadota</taxon>
        <taxon>Alphaproteobacteria</taxon>
        <taxon>Hyphomicrobiales</taxon>
        <taxon>Ahrensiaceae</taxon>
        <taxon>Pseudahrensia</taxon>
    </lineage>
</organism>
<keyword evidence="4" id="KW-1185">Reference proteome</keyword>
<evidence type="ECO:0000256" key="2">
    <source>
        <dbReference type="ARBA" id="ARBA00022840"/>
    </source>
</evidence>
<dbReference type="NCBIfam" id="NF040713">
    <property type="entry name" value="ZapE"/>
    <property type="match status" value="1"/>
</dbReference>
<sequence>MTNTDQSQSQTAAPTSQLSDEITALIATGELQADPAQRETIAALDSLLGQLSVRPRASKQGALGWLFGRNKPMDANTPQGLYIWGGVGRGKTMLMDLFFELAPVEDKRRIHFHGFMQDVHSRIHAFRQDAKRAKNQDADPIPPIAADLAKQARLLCFDEFAVTDVADAMILARLFTQLMDNGVTVVATSNVEPDNLYKDGLNRSWFLPFIELLKNRMHVLHLASQTDYRMEMLVNGDVYLTGNDRAAQFDALWQAMLGGAVETEIALSVKGRTLRFPRTSGAMLRASFDSLCREARGAGDYLTIAEHFRTIALEGVPVMDEADRNAAKRFIALIDTLYDAKRTLIVEAQARPSELYPVSHGTEAFEFDRTISRLREMQSSEWLAARRGEA</sequence>
<dbReference type="RefSeq" id="WP_377212551.1">
    <property type="nucleotide sequence ID" value="NZ_JBHTJV010000009.1"/>
</dbReference>
<keyword evidence="3" id="KW-0131">Cell cycle</keyword>
<dbReference type="Proteomes" id="UP001597101">
    <property type="component" value="Unassembled WGS sequence"/>
</dbReference>
<dbReference type="SUPFAM" id="SSF52540">
    <property type="entry name" value="P-loop containing nucleoside triphosphate hydrolases"/>
    <property type="match status" value="1"/>
</dbReference>
<keyword evidence="3" id="KW-0132">Cell division</keyword>
<comment type="caution">
    <text evidence="3">The sequence shown here is derived from an EMBL/GenBank/DDBJ whole genome shotgun (WGS) entry which is preliminary data.</text>
</comment>
<dbReference type="EMBL" id="JBHTJV010000009">
    <property type="protein sequence ID" value="MFD0916696.1"/>
    <property type="molecule type" value="Genomic_DNA"/>
</dbReference>
<dbReference type="GO" id="GO:0051301">
    <property type="term" value="P:cell division"/>
    <property type="evidence" value="ECO:0007669"/>
    <property type="project" value="UniProtKB-KW"/>
</dbReference>
<gene>
    <name evidence="3" type="primary">zapE</name>
    <name evidence="3" type="ORF">ACFQ14_09780</name>
</gene>
<dbReference type="Pfam" id="PF03969">
    <property type="entry name" value="AFG1_ATPase"/>
    <property type="match status" value="1"/>
</dbReference>
<dbReference type="PANTHER" id="PTHR12169">
    <property type="entry name" value="ATPASE N2B"/>
    <property type="match status" value="1"/>
</dbReference>
<evidence type="ECO:0000256" key="1">
    <source>
        <dbReference type="ARBA" id="ARBA00022741"/>
    </source>
</evidence>
<proteinExistence type="predicted"/>
<keyword evidence="1" id="KW-0547">Nucleotide-binding</keyword>
<dbReference type="InterPro" id="IPR005654">
    <property type="entry name" value="ATPase_AFG1-like"/>
</dbReference>
<name>A0ABW3FDZ7_9HYPH</name>
<evidence type="ECO:0000313" key="3">
    <source>
        <dbReference type="EMBL" id="MFD0916696.1"/>
    </source>
</evidence>
<dbReference type="Gene3D" id="3.40.50.300">
    <property type="entry name" value="P-loop containing nucleotide triphosphate hydrolases"/>
    <property type="match status" value="1"/>
</dbReference>
<dbReference type="InterPro" id="IPR027417">
    <property type="entry name" value="P-loop_NTPase"/>
</dbReference>
<evidence type="ECO:0000313" key="4">
    <source>
        <dbReference type="Proteomes" id="UP001597101"/>
    </source>
</evidence>
<keyword evidence="2" id="KW-0067">ATP-binding</keyword>
<reference evidence="4" key="1">
    <citation type="journal article" date="2019" name="Int. J. Syst. Evol. Microbiol.">
        <title>The Global Catalogue of Microorganisms (GCM) 10K type strain sequencing project: providing services to taxonomists for standard genome sequencing and annotation.</title>
        <authorList>
            <consortium name="The Broad Institute Genomics Platform"/>
            <consortium name="The Broad Institute Genome Sequencing Center for Infectious Disease"/>
            <person name="Wu L."/>
            <person name="Ma J."/>
        </authorList>
    </citation>
    <scope>NUCLEOTIDE SEQUENCE [LARGE SCALE GENOMIC DNA]</scope>
    <source>
        <strain evidence="4">CCUG 60023</strain>
    </source>
</reference>